<dbReference type="InterPro" id="IPR016169">
    <property type="entry name" value="FAD-bd_PCMH_sub2"/>
</dbReference>
<proteinExistence type="inferred from homology"/>
<evidence type="ECO:0000259" key="4">
    <source>
        <dbReference type="PROSITE" id="PS51387"/>
    </source>
</evidence>
<keyword evidence="2" id="KW-0560">Oxidoreductase</keyword>
<keyword evidence="3" id="KW-0732">Signal</keyword>
<name>A0AA38VKK2_9PEZI</name>
<evidence type="ECO:0000256" key="2">
    <source>
        <dbReference type="ARBA" id="ARBA00023002"/>
    </source>
</evidence>
<feature type="chain" id="PRO_5041298181" evidence="3">
    <location>
        <begin position="23"/>
        <end position="665"/>
    </location>
</feature>
<dbReference type="Gene3D" id="3.30.465.10">
    <property type="match status" value="2"/>
</dbReference>
<evidence type="ECO:0000313" key="5">
    <source>
        <dbReference type="EMBL" id="KAJ9149309.1"/>
    </source>
</evidence>
<dbReference type="Proteomes" id="UP001174694">
    <property type="component" value="Unassembled WGS sequence"/>
</dbReference>
<dbReference type="PROSITE" id="PS51387">
    <property type="entry name" value="FAD_PCMH"/>
    <property type="match status" value="1"/>
</dbReference>
<accession>A0AA38VKK2</accession>
<comment type="caution">
    <text evidence="5">The sequence shown here is derived from an EMBL/GenBank/DDBJ whole genome shotgun (WGS) entry which is preliminary data.</text>
</comment>
<organism evidence="5 6">
    <name type="scientific">Pleurostoma richardsiae</name>
    <dbReference type="NCBI Taxonomy" id="41990"/>
    <lineage>
        <taxon>Eukaryota</taxon>
        <taxon>Fungi</taxon>
        <taxon>Dikarya</taxon>
        <taxon>Ascomycota</taxon>
        <taxon>Pezizomycotina</taxon>
        <taxon>Sordariomycetes</taxon>
        <taxon>Sordariomycetidae</taxon>
        <taxon>Calosphaeriales</taxon>
        <taxon>Pleurostomataceae</taxon>
        <taxon>Pleurostoma</taxon>
    </lineage>
</organism>
<dbReference type="PANTHER" id="PTHR13878">
    <property type="entry name" value="GULONOLACTONE OXIDASE"/>
    <property type="match status" value="1"/>
</dbReference>
<evidence type="ECO:0000256" key="3">
    <source>
        <dbReference type="SAM" id="SignalP"/>
    </source>
</evidence>
<dbReference type="InterPro" id="IPR016166">
    <property type="entry name" value="FAD-bd_PCMH"/>
</dbReference>
<dbReference type="GO" id="GO:0071949">
    <property type="term" value="F:FAD binding"/>
    <property type="evidence" value="ECO:0007669"/>
    <property type="project" value="InterPro"/>
</dbReference>
<dbReference type="InterPro" id="IPR012951">
    <property type="entry name" value="BBE"/>
</dbReference>
<dbReference type="PANTHER" id="PTHR13878:SF91">
    <property type="entry name" value="FAD BINDING DOMAIN PROTEIN (AFU_ORTHOLOGUE AFUA_6G12070)-RELATED"/>
    <property type="match status" value="1"/>
</dbReference>
<comment type="similarity">
    <text evidence="1">Belongs to the oxygen-dependent FAD-linked oxidoreductase family.</text>
</comment>
<dbReference type="Pfam" id="PF08031">
    <property type="entry name" value="BBE"/>
    <property type="match status" value="1"/>
</dbReference>
<sequence length="665" mass="70950">MARSMLVAAVAAAALLPQLALGQTIDDGSDSVTAATNETVAPAVQTVDPSSSDLDADYFEFESAQLTPEVIANLTSLNLTDASVFDFADAEAAARKRSSLSGKCRVLPGDKAWPSTILWVLLDLLTGGALIKGVPSASVCYEDWPNYDAAKCAVVTANWTTPQYQMNEPTGVDFPVFEGVSCVPPSIARTGADCTLGGYASYVLNVTNVAQIQLALNFARNLNLRVAVKNKGHDFNAKNTGAGALSIWTHHLQDMRYIKSYSTSEYTGPAIKIGAGVQAQKVYEYADSLGLQVVGGIARTVGIGGGYIAGGGHSPLSSVYGMAADQVLAMEAVLPDGTFVSVDETHNTDLFWALRGGGGSTYGVVTSLVIRAYPKAPVTTLTYSFSTSDTVDSDTFWAGVDVFWATFPAIADLGHYRYFTLLCSSADSCSFSMGPHWANAMTTAQLQATVAPFFANLTSLGINVTDAVYTTYDGVYNAFINTFPASTEVVGGWSYHTGSRLFPRSNWADASKLATQSSVIKQAAIDAGMMIGYNIKSATNAKVNQDNAVNPAWRATLMHAMLGATWGSDATPADIAASSKTLTERLQTWRDASPGAGAYLNEADANEPDWQQSFYGDNYDRLYALKQRYDPWGLFYAPTAVGAEDWNVTGQIAYYPTQNGRLCHV</sequence>
<evidence type="ECO:0000256" key="1">
    <source>
        <dbReference type="ARBA" id="ARBA00005466"/>
    </source>
</evidence>
<keyword evidence="6" id="KW-1185">Reference proteome</keyword>
<dbReference type="SUPFAM" id="SSF56176">
    <property type="entry name" value="FAD-binding/transporter-associated domain-like"/>
    <property type="match status" value="1"/>
</dbReference>
<dbReference type="AlphaFoldDB" id="A0AA38VKK2"/>
<feature type="domain" description="FAD-binding PCMH-type" evidence="4">
    <location>
        <begin position="196"/>
        <end position="375"/>
    </location>
</feature>
<dbReference type="GO" id="GO:0016491">
    <property type="term" value="F:oxidoreductase activity"/>
    <property type="evidence" value="ECO:0007669"/>
    <property type="project" value="UniProtKB-KW"/>
</dbReference>
<dbReference type="InterPro" id="IPR036318">
    <property type="entry name" value="FAD-bd_PCMH-like_sf"/>
</dbReference>
<reference evidence="5" key="1">
    <citation type="submission" date="2022-07" db="EMBL/GenBank/DDBJ databases">
        <title>Fungi with potential for degradation of polypropylene.</title>
        <authorList>
            <person name="Gostincar C."/>
        </authorList>
    </citation>
    <scope>NUCLEOTIDE SEQUENCE</scope>
    <source>
        <strain evidence="5">EXF-13308</strain>
    </source>
</reference>
<dbReference type="InterPro" id="IPR006094">
    <property type="entry name" value="Oxid_FAD_bind_N"/>
</dbReference>
<evidence type="ECO:0000313" key="6">
    <source>
        <dbReference type="Proteomes" id="UP001174694"/>
    </source>
</evidence>
<gene>
    <name evidence="5" type="ORF">NKR23_g4245</name>
</gene>
<dbReference type="InterPro" id="IPR050432">
    <property type="entry name" value="FAD-linked_Oxidoreductases_BP"/>
</dbReference>
<feature type="signal peptide" evidence="3">
    <location>
        <begin position="1"/>
        <end position="22"/>
    </location>
</feature>
<dbReference type="Pfam" id="PF01565">
    <property type="entry name" value="FAD_binding_4"/>
    <property type="match status" value="1"/>
</dbReference>
<dbReference type="EMBL" id="JANBVO010000010">
    <property type="protein sequence ID" value="KAJ9149309.1"/>
    <property type="molecule type" value="Genomic_DNA"/>
</dbReference>
<protein>
    <submittedName>
        <fullName evidence="5">FAD linked oxidase</fullName>
    </submittedName>
</protein>